<protein>
    <recommendedName>
        <fullName evidence="3">Transposase</fullName>
    </recommendedName>
</protein>
<evidence type="ECO:0000313" key="1">
    <source>
        <dbReference type="EMBL" id="GKT34821.1"/>
    </source>
</evidence>
<proteinExistence type="predicted"/>
<gene>
    <name evidence="1" type="ORF">ADUPG1_008103</name>
</gene>
<comment type="caution">
    <text evidence="1">The sequence shown here is derived from an EMBL/GenBank/DDBJ whole genome shotgun (WGS) entry which is preliminary data.</text>
</comment>
<dbReference type="EMBL" id="BQXS01010873">
    <property type="protein sequence ID" value="GKT34821.1"/>
    <property type="molecule type" value="Genomic_DNA"/>
</dbReference>
<organism evidence="1 2">
    <name type="scientific">Aduncisulcus paluster</name>
    <dbReference type="NCBI Taxonomy" id="2918883"/>
    <lineage>
        <taxon>Eukaryota</taxon>
        <taxon>Metamonada</taxon>
        <taxon>Carpediemonas-like organisms</taxon>
        <taxon>Aduncisulcus</taxon>
    </lineage>
</organism>
<dbReference type="Proteomes" id="UP001057375">
    <property type="component" value="Unassembled WGS sequence"/>
</dbReference>
<evidence type="ECO:0008006" key="3">
    <source>
        <dbReference type="Google" id="ProtNLM"/>
    </source>
</evidence>
<accession>A0ABQ5KS42</accession>
<evidence type="ECO:0000313" key="2">
    <source>
        <dbReference type="Proteomes" id="UP001057375"/>
    </source>
</evidence>
<keyword evidence="2" id="KW-1185">Reference proteome</keyword>
<sequence length="379" mass="43138">MARRFITELSQEIHDVSGEISGLSEESGFEEETGDDQFGERTSLGLVVVDQDSLNRYKADLAITQSLIPPENPLNSLQEYARYCRINCLPCRIFLSLIVFVNGVATALGGHTAISMKITLTNLQTACRSLNSAWREVYVDEENGMSTEISALIIKKECEILQNGIILPTSEGRVYVHGTVQAIITDHPQHCKFMQYKQNACLWCRATGLDMLFGIKRRLKDSTDTGLFRLTDKHDFVPRQIIMSDHLHMIQLIKLIMKLDTKKWSRESAEEWMRRRNGKGSKRSGASVFIQWYLDGVKVVKKKKKSVLAVKMGIINLPFEERKLNKWIFEVATVDDTPEAMTEVLEAIKVEMERLHSFLVVLGFESTQLYSNIHKCTTV</sequence>
<reference evidence="1" key="1">
    <citation type="submission" date="2022-03" db="EMBL/GenBank/DDBJ databases">
        <title>Draft genome sequence of Aduncisulcus paluster, a free-living microaerophilic Fornicata.</title>
        <authorList>
            <person name="Yuyama I."/>
            <person name="Kume K."/>
            <person name="Tamura T."/>
            <person name="Inagaki Y."/>
            <person name="Hashimoto T."/>
        </authorList>
    </citation>
    <scope>NUCLEOTIDE SEQUENCE</scope>
    <source>
        <strain evidence="1">NY0171</strain>
    </source>
</reference>
<name>A0ABQ5KS42_9EUKA</name>